<sequence length="712" mass="78383">MSRRVLRKVVGRGKEKVDFPESDENLTLDEKEVLDWTRLPDDTVIAIFSCLNYRDRASLSSTCQTWRTLGRSPCLWQVLDLRPHKCDAAAASSLASRCENLRKLRFRDPESADAIINLQAKNLRELSVECGRKMTDATLCALAARHEALECLQIGGYFLRMSRRISSDAVKATAICCPQLRKLRISGIWELEVDATAINALAKNCPNLTDIGFINCRKVDETALGNVASVRFLSVAWTTNIKWNLVAQQWSKLPHLIGLDVSGTDIPPNNVSGLFSSSFSLKVLCALNCPALEEDATFVSNNNREGKVLLAVFTDILKGVAKLFTDTPKNDRNIFLHWRNSKKDKILGEILNWLEWIICNGLLRVSACNPPSFDNFWLKQGTTLLLSFLQSAQEEVQERAATALATFVAIYDDNFSIDTERAEAVIQDDGIRLLLNLAQSWQEGLQSEAAKAIASLSLNAKAAKAVVELGGIRTLANLARSVNRLVAEEAAGALWNLSFREELKCAIDEAFGVKALVDLIYQWSRSTGADDKCSIEFASMGGVHALVMLTRSCEVGRVQEQAARALTNLAAHWDTNGHDSAVGQEAGALDALVQLTRSRHDGVRKEAAGALWNLSYDHRNREEIAAAGGVEALVALANSCSNASPDLQLRAAGALWGLSESEAYSDSQCGILLFGFVQVLVNMVVNFKQTQLLSPLRRKLFISIYRSVSVHD</sequence>
<evidence type="ECO:0000313" key="4">
    <source>
        <dbReference type="EMBL" id="KAK6121605.1"/>
    </source>
</evidence>
<feature type="repeat" description="ARM" evidence="2">
    <location>
        <begin position="541"/>
        <end position="572"/>
    </location>
</feature>
<feature type="repeat" description="ARM" evidence="2">
    <location>
        <begin position="587"/>
        <end position="629"/>
    </location>
</feature>
<dbReference type="SMART" id="SM00256">
    <property type="entry name" value="FBOX"/>
    <property type="match status" value="1"/>
</dbReference>
<dbReference type="InterPro" id="IPR000225">
    <property type="entry name" value="Armadillo"/>
</dbReference>
<reference evidence="4 5" key="1">
    <citation type="journal article" date="2021" name="Comput. Struct. Biotechnol. J.">
        <title>De novo genome assembly of the potent medicinal plant Rehmannia glutinosa using nanopore technology.</title>
        <authorList>
            <person name="Ma L."/>
            <person name="Dong C."/>
            <person name="Song C."/>
            <person name="Wang X."/>
            <person name="Zheng X."/>
            <person name="Niu Y."/>
            <person name="Chen S."/>
            <person name="Feng W."/>
        </authorList>
    </citation>
    <scope>NUCLEOTIDE SEQUENCE [LARGE SCALE GENOMIC DNA]</scope>
    <source>
        <strain evidence="4">DH-2019</strain>
    </source>
</reference>
<dbReference type="InterPro" id="IPR001810">
    <property type="entry name" value="F-box_dom"/>
</dbReference>
<dbReference type="Pfam" id="PF00514">
    <property type="entry name" value="Arm"/>
    <property type="match status" value="3"/>
</dbReference>
<dbReference type="PANTHER" id="PTHR46976:SF1">
    <property type="entry name" value="PROTEIN ARABIDILLO 1"/>
    <property type="match status" value="1"/>
</dbReference>
<accession>A0ABR0UI33</accession>
<dbReference type="InterPro" id="IPR032675">
    <property type="entry name" value="LRR_dom_sf"/>
</dbReference>
<keyword evidence="1" id="KW-0677">Repeat</keyword>
<dbReference type="Pfam" id="PF12937">
    <property type="entry name" value="F-box-like"/>
    <property type="match status" value="1"/>
</dbReference>
<gene>
    <name evidence="4" type="ORF">DH2020_044647</name>
</gene>
<dbReference type="SUPFAM" id="SSF52047">
    <property type="entry name" value="RNI-like"/>
    <property type="match status" value="1"/>
</dbReference>
<evidence type="ECO:0000256" key="2">
    <source>
        <dbReference type="PROSITE-ProRule" id="PRU00259"/>
    </source>
</evidence>
<dbReference type="InterPro" id="IPR006553">
    <property type="entry name" value="Leu-rich_rpt_Cys-con_subtyp"/>
</dbReference>
<name>A0ABR0UI33_REHGL</name>
<evidence type="ECO:0000256" key="1">
    <source>
        <dbReference type="ARBA" id="ARBA00022737"/>
    </source>
</evidence>
<dbReference type="PROSITE" id="PS50176">
    <property type="entry name" value="ARM_REPEAT"/>
    <property type="match status" value="3"/>
</dbReference>
<dbReference type="Gene3D" id="3.80.10.10">
    <property type="entry name" value="Ribonuclease Inhibitor"/>
    <property type="match status" value="1"/>
</dbReference>
<organism evidence="4 5">
    <name type="scientific">Rehmannia glutinosa</name>
    <name type="common">Chinese foxglove</name>
    <dbReference type="NCBI Taxonomy" id="99300"/>
    <lineage>
        <taxon>Eukaryota</taxon>
        <taxon>Viridiplantae</taxon>
        <taxon>Streptophyta</taxon>
        <taxon>Embryophyta</taxon>
        <taxon>Tracheophyta</taxon>
        <taxon>Spermatophyta</taxon>
        <taxon>Magnoliopsida</taxon>
        <taxon>eudicotyledons</taxon>
        <taxon>Gunneridae</taxon>
        <taxon>Pentapetalae</taxon>
        <taxon>asterids</taxon>
        <taxon>lamiids</taxon>
        <taxon>Lamiales</taxon>
        <taxon>Orobanchaceae</taxon>
        <taxon>Rehmannieae</taxon>
        <taxon>Rehmannia</taxon>
    </lineage>
</organism>
<dbReference type="SUPFAM" id="SSF48371">
    <property type="entry name" value="ARM repeat"/>
    <property type="match status" value="1"/>
</dbReference>
<dbReference type="PANTHER" id="PTHR46976">
    <property type="entry name" value="PROTEIN ARABIDILLO 1"/>
    <property type="match status" value="1"/>
</dbReference>
<dbReference type="PROSITE" id="PS50181">
    <property type="entry name" value="FBOX"/>
    <property type="match status" value="1"/>
</dbReference>
<feature type="repeat" description="ARM" evidence="2">
    <location>
        <begin position="470"/>
        <end position="512"/>
    </location>
</feature>
<dbReference type="SMART" id="SM00185">
    <property type="entry name" value="ARM"/>
    <property type="match status" value="5"/>
</dbReference>
<protein>
    <recommendedName>
        <fullName evidence="3">F-box domain-containing protein</fullName>
    </recommendedName>
</protein>
<evidence type="ECO:0000313" key="5">
    <source>
        <dbReference type="Proteomes" id="UP001318860"/>
    </source>
</evidence>
<dbReference type="SMART" id="SM00367">
    <property type="entry name" value="LRR_CC"/>
    <property type="match status" value="3"/>
</dbReference>
<dbReference type="Proteomes" id="UP001318860">
    <property type="component" value="Unassembled WGS sequence"/>
</dbReference>
<dbReference type="InterPro" id="IPR011989">
    <property type="entry name" value="ARM-like"/>
</dbReference>
<evidence type="ECO:0000259" key="3">
    <source>
        <dbReference type="PROSITE" id="PS50181"/>
    </source>
</evidence>
<proteinExistence type="predicted"/>
<feature type="domain" description="F-box" evidence="3">
    <location>
        <begin position="33"/>
        <end position="79"/>
    </location>
</feature>
<dbReference type="Gene3D" id="1.25.10.10">
    <property type="entry name" value="Leucine-rich Repeat Variant"/>
    <property type="match status" value="3"/>
</dbReference>
<dbReference type="InterPro" id="IPR016024">
    <property type="entry name" value="ARM-type_fold"/>
</dbReference>
<dbReference type="CDD" id="cd22155">
    <property type="entry name" value="F-box_AtADLO1-like"/>
    <property type="match status" value="1"/>
</dbReference>
<keyword evidence="5" id="KW-1185">Reference proteome</keyword>
<comment type="caution">
    <text evidence="4">The sequence shown here is derived from an EMBL/GenBank/DDBJ whole genome shotgun (WGS) entry which is preliminary data.</text>
</comment>
<dbReference type="EMBL" id="JABTTQ020002870">
    <property type="protein sequence ID" value="KAK6121605.1"/>
    <property type="molecule type" value="Genomic_DNA"/>
</dbReference>